<name>A0ABS6WHB5_9BIFI</name>
<evidence type="ECO:0000313" key="3">
    <source>
        <dbReference type="Proteomes" id="UP000700815"/>
    </source>
</evidence>
<feature type="transmembrane region" description="Helical" evidence="1">
    <location>
        <begin position="41"/>
        <end position="69"/>
    </location>
</feature>
<proteinExistence type="predicted"/>
<keyword evidence="1" id="KW-0812">Transmembrane</keyword>
<dbReference type="RefSeq" id="WP_219059421.1">
    <property type="nucleotide sequence ID" value="NZ_JAHBBH010000043.1"/>
</dbReference>
<dbReference type="Proteomes" id="UP000700815">
    <property type="component" value="Unassembled WGS sequence"/>
</dbReference>
<dbReference type="EMBL" id="JAHBBH010000043">
    <property type="protein sequence ID" value="MBW3093450.1"/>
    <property type="molecule type" value="Genomic_DNA"/>
</dbReference>
<keyword evidence="1" id="KW-0472">Membrane</keyword>
<gene>
    <name evidence="2" type="ORF">KIH79_11070</name>
</gene>
<sequence>MISFIITFMTILGILMLIVLAPAILFGAFLSTPIGTVVAGIINWCLGMIVPVCLVVGAFVVIGGILSLFGGDK</sequence>
<accession>A0ABS6WHB5</accession>
<keyword evidence="1" id="KW-1133">Transmembrane helix</keyword>
<keyword evidence="3" id="KW-1185">Reference proteome</keyword>
<reference evidence="2 3" key="1">
    <citation type="submission" date="2021-05" db="EMBL/GenBank/DDBJ databases">
        <title>Phylogenetic classification of ten novel species belonging to the genus Bifidobacterium comprising B. colchicus sp. nov., B. abeli sp. nov., B. bicoloris sp. nov., B. guerezis sp. nov., B. rosaliae sp. nov., B. santillanensis sp. nov., B. argentati sp. nov., B. amazzoni sp. nov., B. pluviali sp. nov., and B. pinnaculum sp. nov.</title>
        <authorList>
            <person name="Lugli G.A."/>
            <person name="Ruiz Garcia L."/>
            <person name="Margolles A."/>
            <person name="Ventura M."/>
        </authorList>
    </citation>
    <scope>NUCLEOTIDE SEQUENCE [LARGE SCALE GENOMIC DNA]</scope>
    <source>
        <strain evidence="2 3">82T10</strain>
    </source>
</reference>
<organism evidence="2 3">
    <name type="scientific">Bifidobacterium miconis</name>
    <dbReference type="NCBI Taxonomy" id="2834435"/>
    <lineage>
        <taxon>Bacteria</taxon>
        <taxon>Bacillati</taxon>
        <taxon>Actinomycetota</taxon>
        <taxon>Actinomycetes</taxon>
        <taxon>Bifidobacteriales</taxon>
        <taxon>Bifidobacteriaceae</taxon>
        <taxon>Bifidobacterium</taxon>
    </lineage>
</organism>
<evidence type="ECO:0000313" key="2">
    <source>
        <dbReference type="EMBL" id="MBW3093450.1"/>
    </source>
</evidence>
<evidence type="ECO:0000256" key="1">
    <source>
        <dbReference type="SAM" id="Phobius"/>
    </source>
</evidence>
<feature type="transmembrane region" description="Helical" evidence="1">
    <location>
        <begin position="7"/>
        <end position="29"/>
    </location>
</feature>
<protein>
    <submittedName>
        <fullName evidence="2">Uncharacterized protein</fullName>
    </submittedName>
</protein>
<comment type="caution">
    <text evidence="2">The sequence shown here is derived from an EMBL/GenBank/DDBJ whole genome shotgun (WGS) entry which is preliminary data.</text>
</comment>